<evidence type="ECO:0000313" key="1">
    <source>
        <dbReference type="EMBL" id="KAK8947866.1"/>
    </source>
</evidence>
<name>A0ABR2LR02_9ASPA</name>
<dbReference type="EMBL" id="JBBWWR010000016">
    <property type="protein sequence ID" value="KAK8947866.1"/>
    <property type="molecule type" value="Genomic_DNA"/>
</dbReference>
<keyword evidence="2" id="KW-1185">Reference proteome</keyword>
<sequence length="214" mass="24001">MPSALGLSALSYRKELSAPATPTFQKSVLHPSSFSAFKGPLFSATLVEEVPLFFSSLGLSLFLKKKLVPDLALVRSTIEKASELAKRGSEISSTRKRKFIEGLSPAKANRIAKLRECFADTIFKAQQELQKYMEVSVEIDDFNDVVKEMMGFGCQSLSFYVLRRLGLYLKDDDYDVHHVDLVPAMLEDDMEEGEIHKASGFTPTTQFIHIKIKQ</sequence>
<reference evidence="1 2" key="1">
    <citation type="journal article" date="2022" name="Nat. Plants">
        <title>Genomes of leafy and leafless Platanthera orchids illuminate the evolution of mycoheterotrophy.</title>
        <authorList>
            <person name="Li M.H."/>
            <person name="Liu K.W."/>
            <person name="Li Z."/>
            <person name="Lu H.C."/>
            <person name="Ye Q.L."/>
            <person name="Zhang D."/>
            <person name="Wang J.Y."/>
            <person name="Li Y.F."/>
            <person name="Zhong Z.M."/>
            <person name="Liu X."/>
            <person name="Yu X."/>
            <person name="Liu D.K."/>
            <person name="Tu X.D."/>
            <person name="Liu B."/>
            <person name="Hao Y."/>
            <person name="Liao X.Y."/>
            <person name="Jiang Y.T."/>
            <person name="Sun W.H."/>
            <person name="Chen J."/>
            <person name="Chen Y.Q."/>
            <person name="Ai Y."/>
            <person name="Zhai J.W."/>
            <person name="Wu S.S."/>
            <person name="Zhou Z."/>
            <person name="Hsiao Y.Y."/>
            <person name="Wu W.L."/>
            <person name="Chen Y.Y."/>
            <person name="Lin Y.F."/>
            <person name="Hsu J.L."/>
            <person name="Li C.Y."/>
            <person name="Wang Z.W."/>
            <person name="Zhao X."/>
            <person name="Zhong W.Y."/>
            <person name="Ma X.K."/>
            <person name="Ma L."/>
            <person name="Huang J."/>
            <person name="Chen G.Z."/>
            <person name="Huang M.Z."/>
            <person name="Huang L."/>
            <person name="Peng D.H."/>
            <person name="Luo Y.B."/>
            <person name="Zou S.Q."/>
            <person name="Chen S.P."/>
            <person name="Lan S."/>
            <person name="Tsai W.C."/>
            <person name="Van de Peer Y."/>
            <person name="Liu Z.J."/>
        </authorList>
    </citation>
    <scope>NUCLEOTIDE SEQUENCE [LARGE SCALE GENOMIC DNA]</scope>
    <source>
        <strain evidence="1">Lor288</strain>
    </source>
</reference>
<comment type="caution">
    <text evidence="1">The sequence shown here is derived from an EMBL/GenBank/DDBJ whole genome shotgun (WGS) entry which is preliminary data.</text>
</comment>
<proteinExistence type="predicted"/>
<gene>
    <name evidence="1" type="ORF">KSP40_PGU000216</name>
</gene>
<evidence type="ECO:0000313" key="2">
    <source>
        <dbReference type="Proteomes" id="UP001412067"/>
    </source>
</evidence>
<organism evidence="1 2">
    <name type="scientific">Platanthera guangdongensis</name>
    <dbReference type="NCBI Taxonomy" id="2320717"/>
    <lineage>
        <taxon>Eukaryota</taxon>
        <taxon>Viridiplantae</taxon>
        <taxon>Streptophyta</taxon>
        <taxon>Embryophyta</taxon>
        <taxon>Tracheophyta</taxon>
        <taxon>Spermatophyta</taxon>
        <taxon>Magnoliopsida</taxon>
        <taxon>Liliopsida</taxon>
        <taxon>Asparagales</taxon>
        <taxon>Orchidaceae</taxon>
        <taxon>Orchidoideae</taxon>
        <taxon>Orchideae</taxon>
        <taxon>Orchidinae</taxon>
        <taxon>Platanthera</taxon>
    </lineage>
</organism>
<dbReference type="Proteomes" id="UP001412067">
    <property type="component" value="Unassembled WGS sequence"/>
</dbReference>
<protein>
    <submittedName>
        <fullName evidence="1">Uncharacterized protein</fullName>
    </submittedName>
</protein>
<accession>A0ABR2LR02</accession>